<dbReference type="InterPro" id="IPR002912">
    <property type="entry name" value="ACT_dom"/>
</dbReference>
<dbReference type="CDD" id="cd13631">
    <property type="entry name" value="PBP2_Ct-PDT_like"/>
    <property type="match status" value="1"/>
</dbReference>
<dbReference type="PANTHER" id="PTHR21022">
    <property type="entry name" value="PREPHENATE DEHYDRATASE P PROTEIN"/>
    <property type="match status" value="1"/>
</dbReference>
<evidence type="ECO:0000256" key="6">
    <source>
        <dbReference type="ARBA" id="ARBA00023239"/>
    </source>
</evidence>
<proteinExistence type="predicted"/>
<dbReference type="Gene3D" id="3.40.190.10">
    <property type="entry name" value="Periplasmic binding protein-like II"/>
    <property type="match status" value="2"/>
</dbReference>
<evidence type="ECO:0000256" key="7">
    <source>
        <dbReference type="ARBA" id="ARBA00047848"/>
    </source>
</evidence>
<dbReference type="SUPFAM" id="SSF55021">
    <property type="entry name" value="ACT-like"/>
    <property type="match status" value="1"/>
</dbReference>
<comment type="catalytic activity">
    <reaction evidence="7">
        <text>prephenate + H(+) = 3-phenylpyruvate + CO2 + H2O</text>
        <dbReference type="Rhea" id="RHEA:21648"/>
        <dbReference type="ChEBI" id="CHEBI:15377"/>
        <dbReference type="ChEBI" id="CHEBI:15378"/>
        <dbReference type="ChEBI" id="CHEBI:16526"/>
        <dbReference type="ChEBI" id="CHEBI:18005"/>
        <dbReference type="ChEBI" id="CHEBI:29934"/>
        <dbReference type="EC" id="4.2.1.51"/>
    </reaction>
</comment>
<dbReference type="EMBL" id="BAAAFG010000002">
    <property type="protein sequence ID" value="GAA0871305.1"/>
    <property type="molecule type" value="Genomic_DNA"/>
</dbReference>
<keyword evidence="5" id="KW-0584">Phenylalanine biosynthesis</keyword>
<dbReference type="InterPro" id="IPR008242">
    <property type="entry name" value="Chor_mutase/pphenate_deHydtase"/>
</dbReference>
<organism evidence="10 11">
    <name type="scientific">Gangjinia marincola</name>
    <dbReference type="NCBI Taxonomy" id="578463"/>
    <lineage>
        <taxon>Bacteria</taxon>
        <taxon>Pseudomonadati</taxon>
        <taxon>Bacteroidota</taxon>
        <taxon>Flavobacteriia</taxon>
        <taxon>Flavobacteriales</taxon>
        <taxon>Flavobacteriaceae</taxon>
        <taxon>Gangjinia</taxon>
    </lineage>
</organism>
<evidence type="ECO:0000256" key="3">
    <source>
        <dbReference type="ARBA" id="ARBA00022605"/>
    </source>
</evidence>
<feature type="domain" description="ACT" evidence="9">
    <location>
        <begin position="211"/>
        <end position="287"/>
    </location>
</feature>
<protein>
    <recommendedName>
        <fullName evidence="2">prephenate dehydratase</fullName>
        <ecNumber evidence="2">4.2.1.51</ecNumber>
    </recommendedName>
</protein>
<reference evidence="10 11" key="1">
    <citation type="journal article" date="2019" name="Int. J. Syst. Evol. Microbiol.">
        <title>The Global Catalogue of Microorganisms (GCM) 10K type strain sequencing project: providing services to taxonomists for standard genome sequencing and annotation.</title>
        <authorList>
            <consortium name="The Broad Institute Genomics Platform"/>
            <consortium name="The Broad Institute Genome Sequencing Center for Infectious Disease"/>
            <person name="Wu L."/>
            <person name="Ma J."/>
        </authorList>
    </citation>
    <scope>NUCLEOTIDE SEQUENCE [LARGE SCALE GENOMIC DNA]</scope>
    <source>
        <strain evidence="10 11">JCM 16082</strain>
    </source>
</reference>
<evidence type="ECO:0000256" key="2">
    <source>
        <dbReference type="ARBA" id="ARBA00013147"/>
    </source>
</evidence>
<accession>A0ABN1MDW8</accession>
<sequence length="291" mass="32787">MKILKIPDNLFGIFHLNQVRKNIAIQGIKGSFHHLVAQQYFEVNIEVLECRSFMDVVKELKEGHASHAVMAIENSTAGTILPNYAMIDENQVVITGEHYVPIRMDLMTIPGRSLNDIAEVHSHPMALLQCKEFFRSQPHIKLVEDVDTAEAAQRISRNKLKNIAAIASEIAADIYGLEIIKKGIQTISNNVTRFLILENAKNEELHGNKISLKLELPNNHGNLATVLHLLSDYNLDLTKIQSLPVIETPWTYSSFIDATFQDKKELEKALSILDIMATELKVLGIYKNSRP</sequence>
<dbReference type="Gene3D" id="3.30.70.260">
    <property type="match status" value="1"/>
</dbReference>
<keyword evidence="4" id="KW-0057">Aromatic amino acid biosynthesis</keyword>
<dbReference type="PROSITE" id="PS51171">
    <property type="entry name" value="PREPHENATE_DEHYDR_3"/>
    <property type="match status" value="1"/>
</dbReference>
<name>A0ABN1MDW8_9FLAO</name>
<dbReference type="SUPFAM" id="SSF53850">
    <property type="entry name" value="Periplasmic binding protein-like II"/>
    <property type="match status" value="1"/>
</dbReference>
<evidence type="ECO:0000313" key="11">
    <source>
        <dbReference type="Proteomes" id="UP001500507"/>
    </source>
</evidence>
<keyword evidence="6" id="KW-0456">Lyase</keyword>
<evidence type="ECO:0000256" key="1">
    <source>
        <dbReference type="ARBA" id="ARBA00004741"/>
    </source>
</evidence>
<comment type="pathway">
    <text evidence="1">Amino-acid biosynthesis; L-phenylalanine biosynthesis; phenylpyruvate from prephenate: step 1/1.</text>
</comment>
<keyword evidence="11" id="KW-1185">Reference proteome</keyword>
<dbReference type="EC" id="4.2.1.51" evidence="2"/>
<dbReference type="CDD" id="cd04905">
    <property type="entry name" value="ACT_CM-PDT"/>
    <property type="match status" value="1"/>
</dbReference>
<evidence type="ECO:0000256" key="4">
    <source>
        <dbReference type="ARBA" id="ARBA00023141"/>
    </source>
</evidence>
<comment type="caution">
    <text evidence="10">The sequence shown here is derived from an EMBL/GenBank/DDBJ whole genome shotgun (WGS) entry which is preliminary data.</text>
</comment>
<dbReference type="PROSITE" id="PS51671">
    <property type="entry name" value="ACT"/>
    <property type="match status" value="1"/>
</dbReference>
<feature type="domain" description="Prephenate dehydratase" evidence="8">
    <location>
        <begin position="22"/>
        <end position="199"/>
    </location>
</feature>
<evidence type="ECO:0000313" key="10">
    <source>
        <dbReference type="EMBL" id="GAA0871305.1"/>
    </source>
</evidence>
<dbReference type="PIRSF" id="PIRSF001500">
    <property type="entry name" value="Chor_mut_pdt_Ppr"/>
    <property type="match status" value="1"/>
</dbReference>
<keyword evidence="3" id="KW-0028">Amino-acid biosynthesis</keyword>
<gene>
    <name evidence="10" type="ORF">GCM10009117_04510</name>
</gene>
<evidence type="ECO:0000256" key="5">
    <source>
        <dbReference type="ARBA" id="ARBA00023222"/>
    </source>
</evidence>
<dbReference type="InterPro" id="IPR045865">
    <property type="entry name" value="ACT-like_dom_sf"/>
</dbReference>
<dbReference type="Proteomes" id="UP001500507">
    <property type="component" value="Unassembled WGS sequence"/>
</dbReference>
<dbReference type="Pfam" id="PF00800">
    <property type="entry name" value="PDT"/>
    <property type="match status" value="1"/>
</dbReference>
<evidence type="ECO:0000259" key="8">
    <source>
        <dbReference type="PROSITE" id="PS51171"/>
    </source>
</evidence>
<dbReference type="PANTHER" id="PTHR21022:SF19">
    <property type="entry name" value="PREPHENATE DEHYDRATASE-RELATED"/>
    <property type="match status" value="1"/>
</dbReference>
<dbReference type="InterPro" id="IPR001086">
    <property type="entry name" value="Preph_deHydtase"/>
</dbReference>
<evidence type="ECO:0000259" key="9">
    <source>
        <dbReference type="PROSITE" id="PS51671"/>
    </source>
</evidence>